<evidence type="ECO:0000313" key="2">
    <source>
        <dbReference type="Proteomes" id="UP000798662"/>
    </source>
</evidence>
<gene>
    <name evidence="1" type="ORF">I4F81_010097</name>
</gene>
<dbReference type="EMBL" id="CM020620">
    <property type="protein sequence ID" value="KAK1867591.1"/>
    <property type="molecule type" value="Genomic_DNA"/>
</dbReference>
<reference evidence="1" key="1">
    <citation type="submission" date="2019-11" db="EMBL/GenBank/DDBJ databases">
        <title>Nori genome reveals adaptations in red seaweeds to the harsh intertidal environment.</title>
        <authorList>
            <person name="Wang D."/>
            <person name="Mao Y."/>
        </authorList>
    </citation>
    <scope>NUCLEOTIDE SEQUENCE</scope>
    <source>
        <tissue evidence="1">Gametophyte</tissue>
    </source>
</reference>
<evidence type="ECO:0000313" key="1">
    <source>
        <dbReference type="EMBL" id="KAK1867591.1"/>
    </source>
</evidence>
<comment type="caution">
    <text evidence="1">The sequence shown here is derived from an EMBL/GenBank/DDBJ whole genome shotgun (WGS) entry which is preliminary data.</text>
</comment>
<sequence length="187" mass="19888">MAVTTTRMSRVDPRRLALPGPPRRRPLRWLPSHVMCSPASRSPRLRCLTGQRLSRDGGAYYHSLGDTPRHPPRSGTGGGLRRRRGRQPGRPSRGGVGGGRNRMHHVGAGLWRVSRAGMVWRGGRGGGRGGGPAVVRSAMAAAGGAVGDEAPAAASHPDWRRQGRGRRRAPTGLVTKNGRGGGVSRQQ</sequence>
<proteinExistence type="predicted"/>
<accession>A0ACC3CCU7</accession>
<protein>
    <submittedName>
        <fullName evidence="1">Uncharacterized protein</fullName>
    </submittedName>
</protein>
<dbReference type="Proteomes" id="UP000798662">
    <property type="component" value="Chromosome 3"/>
</dbReference>
<keyword evidence="2" id="KW-1185">Reference proteome</keyword>
<name>A0ACC3CCU7_PYRYE</name>
<organism evidence="1 2">
    <name type="scientific">Pyropia yezoensis</name>
    <name type="common">Susabi-nori</name>
    <name type="synonym">Porphyra yezoensis</name>
    <dbReference type="NCBI Taxonomy" id="2788"/>
    <lineage>
        <taxon>Eukaryota</taxon>
        <taxon>Rhodophyta</taxon>
        <taxon>Bangiophyceae</taxon>
        <taxon>Bangiales</taxon>
        <taxon>Bangiaceae</taxon>
        <taxon>Pyropia</taxon>
    </lineage>
</organism>